<organism evidence="2 3">
    <name type="scientific">Paraburkholderia dioscoreae</name>
    <dbReference type="NCBI Taxonomy" id="2604047"/>
    <lineage>
        <taxon>Bacteria</taxon>
        <taxon>Pseudomonadati</taxon>
        <taxon>Pseudomonadota</taxon>
        <taxon>Betaproteobacteria</taxon>
        <taxon>Burkholderiales</taxon>
        <taxon>Burkholderiaceae</taxon>
        <taxon>Paraburkholderia</taxon>
    </lineage>
</organism>
<dbReference type="RefSeq" id="WP_165184223.1">
    <property type="nucleotide sequence ID" value="NZ_LR699553.1"/>
</dbReference>
<dbReference type="PROSITE" id="PS51257">
    <property type="entry name" value="PROKAR_LIPOPROTEIN"/>
    <property type="match status" value="1"/>
</dbReference>
<proteinExistence type="predicted"/>
<feature type="chain" id="PRO_5025030943" description="Lipoprotein" evidence="1">
    <location>
        <begin position="19"/>
        <end position="257"/>
    </location>
</feature>
<evidence type="ECO:0000313" key="2">
    <source>
        <dbReference type="EMBL" id="VVD26548.1"/>
    </source>
</evidence>
<dbReference type="Proteomes" id="UP000325811">
    <property type="component" value="Chromosome I"/>
</dbReference>
<sequence>MKKLFLICTLITSICGCAVNTGPLKRDQVAAKVAVEAGYPGCNGCNMVRTYVAPHLYWKQFVNDPDFHGWLDLNLQLVSTNYNTAGHAQAYRIVAGVIANGGFRDAWMTHVPGDPQDRCPRDAEVVHGYHGFHTGNGIEFWLVKEDGTYVPMGHVADANGETIKDLECFSNVGSGASWTQMIDLPAKEVEDARRENRSIRIFAGRALVKYESTSDGYNPVTVAHTVRKGLMLEFSPDYLGGFADGLKRLGARMPAAQ</sequence>
<protein>
    <recommendedName>
        <fullName evidence="4">Lipoprotein</fullName>
    </recommendedName>
</protein>
<keyword evidence="1" id="KW-0732">Signal</keyword>
<dbReference type="AlphaFoldDB" id="A0A5Q4YU32"/>
<feature type="signal peptide" evidence="1">
    <location>
        <begin position="1"/>
        <end position="18"/>
    </location>
</feature>
<evidence type="ECO:0000313" key="3">
    <source>
        <dbReference type="Proteomes" id="UP000325811"/>
    </source>
</evidence>
<dbReference type="KEGG" id="pdio:PDMSB3_0086"/>
<accession>A0A5Q4YU32</accession>
<dbReference type="EMBL" id="LR699553">
    <property type="protein sequence ID" value="VVD26548.1"/>
    <property type="molecule type" value="Genomic_DNA"/>
</dbReference>
<keyword evidence="3" id="KW-1185">Reference proteome</keyword>
<name>A0A5Q4YU32_9BURK</name>
<evidence type="ECO:0008006" key="4">
    <source>
        <dbReference type="Google" id="ProtNLM"/>
    </source>
</evidence>
<reference evidence="2 3" key="1">
    <citation type="submission" date="2019-08" db="EMBL/GenBank/DDBJ databases">
        <authorList>
            <person name="Herpell B J."/>
        </authorList>
    </citation>
    <scope>NUCLEOTIDE SEQUENCE [LARGE SCALE GENOMIC DNA]</scope>
    <source>
        <strain evidence="3">Msb3</strain>
    </source>
</reference>
<evidence type="ECO:0000256" key="1">
    <source>
        <dbReference type="SAM" id="SignalP"/>
    </source>
</evidence>
<gene>
    <name evidence="2" type="ORF">PDMSB3_0086</name>
</gene>